<dbReference type="PROSITE" id="PS50994">
    <property type="entry name" value="INTEGRASE"/>
    <property type="match status" value="1"/>
</dbReference>
<dbReference type="Pfam" id="PF00665">
    <property type="entry name" value="rve"/>
    <property type="match status" value="1"/>
</dbReference>
<dbReference type="PANTHER" id="PTHR37984">
    <property type="entry name" value="PROTEIN CBG26694"/>
    <property type="match status" value="1"/>
</dbReference>
<proteinExistence type="predicted"/>
<keyword evidence="3" id="KW-1185">Reference proteome</keyword>
<dbReference type="InterPro" id="IPR050951">
    <property type="entry name" value="Retrovirus_Pol_polyprotein"/>
</dbReference>
<feature type="domain" description="Integrase catalytic" evidence="1">
    <location>
        <begin position="87"/>
        <end position="247"/>
    </location>
</feature>
<dbReference type="InterPro" id="IPR036397">
    <property type="entry name" value="RNaseH_sf"/>
</dbReference>
<dbReference type="Pfam" id="PF17921">
    <property type="entry name" value="Integrase_H2C2"/>
    <property type="match status" value="1"/>
</dbReference>
<dbReference type="GO" id="GO:0015074">
    <property type="term" value="P:DNA integration"/>
    <property type="evidence" value="ECO:0007669"/>
    <property type="project" value="InterPro"/>
</dbReference>
<dbReference type="Gene3D" id="3.30.420.10">
    <property type="entry name" value="Ribonuclease H-like superfamily/Ribonuclease H"/>
    <property type="match status" value="1"/>
</dbReference>
<comment type="caution">
    <text evidence="2">The sequence shown here is derived from an EMBL/GenBank/DDBJ whole genome shotgun (WGS) entry which is preliminary data.</text>
</comment>
<evidence type="ECO:0000313" key="2">
    <source>
        <dbReference type="EMBL" id="KAJ6830274.1"/>
    </source>
</evidence>
<dbReference type="Proteomes" id="UP001140949">
    <property type="component" value="Unassembled WGS sequence"/>
</dbReference>
<dbReference type="GO" id="GO:0003676">
    <property type="term" value="F:nucleic acid binding"/>
    <property type="evidence" value="ECO:0007669"/>
    <property type="project" value="InterPro"/>
</dbReference>
<evidence type="ECO:0000313" key="3">
    <source>
        <dbReference type="Proteomes" id="UP001140949"/>
    </source>
</evidence>
<dbReference type="InterPro" id="IPR041588">
    <property type="entry name" value="Integrase_H2C2"/>
</dbReference>
<gene>
    <name evidence="2" type="ORF">M6B38_354845</name>
</gene>
<sequence>MLYRRSYNKLLLYCLSETEAKQILRESHDGVCGAHQPGPKLQDRIRRMGYYWPSMIADAVDYARRCKACQIYANFIHQPSEFLHPMAASWPFEAWGMDIIGPINPPSIKGHRFILAITDYFFKWAEAVPLVEVKISNVVNFIKHHVIYHFGTPQRIIHDNGPQFASQAFYRFCDKNRIQNLASTAYNPAANGLAEAFNKTIIKLLKKFVSSNKRDWNEKLGECLWAYRTTVRTPTGFTPFSLVYGCEAVLPLEIQIPSLRIAIANKLTTENNDRLRLQELEGLDEKRLQAQQYIELYQARIS</sequence>
<protein>
    <recommendedName>
        <fullName evidence="1">Integrase catalytic domain-containing protein</fullName>
    </recommendedName>
</protein>
<organism evidence="2 3">
    <name type="scientific">Iris pallida</name>
    <name type="common">Sweet iris</name>
    <dbReference type="NCBI Taxonomy" id="29817"/>
    <lineage>
        <taxon>Eukaryota</taxon>
        <taxon>Viridiplantae</taxon>
        <taxon>Streptophyta</taxon>
        <taxon>Embryophyta</taxon>
        <taxon>Tracheophyta</taxon>
        <taxon>Spermatophyta</taxon>
        <taxon>Magnoliopsida</taxon>
        <taxon>Liliopsida</taxon>
        <taxon>Asparagales</taxon>
        <taxon>Iridaceae</taxon>
        <taxon>Iridoideae</taxon>
        <taxon>Irideae</taxon>
        <taxon>Iris</taxon>
    </lineage>
</organism>
<dbReference type="InterPro" id="IPR001584">
    <property type="entry name" value="Integrase_cat-core"/>
</dbReference>
<dbReference type="InterPro" id="IPR012337">
    <property type="entry name" value="RNaseH-like_sf"/>
</dbReference>
<reference evidence="2" key="2">
    <citation type="submission" date="2023-04" db="EMBL/GenBank/DDBJ databases">
        <authorList>
            <person name="Bruccoleri R.E."/>
            <person name="Oakeley E.J."/>
            <person name="Faust A.-M."/>
            <person name="Dessus-Babus S."/>
            <person name="Altorfer M."/>
            <person name="Burckhardt D."/>
            <person name="Oertli M."/>
            <person name="Naumann U."/>
            <person name="Petersen F."/>
            <person name="Wong J."/>
        </authorList>
    </citation>
    <scope>NUCLEOTIDE SEQUENCE</scope>
    <source>
        <strain evidence="2">GSM-AAB239-AS_SAM_17_03QT</strain>
        <tissue evidence="2">Leaf</tissue>
    </source>
</reference>
<dbReference type="SUPFAM" id="SSF53098">
    <property type="entry name" value="Ribonuclease H-like"/>
    <property type="match status" value="1"/>
</dbReference>
<dbReference type="AlphaFoldDB" id="A0AAX6GNY3"/>
<accession>A0AAX6GNY3</accession>
<reference evidence="2" key="1">
    <citation type="journal article" date="2023" name="GigaByte">
        <title>Genome assembly of the bearded iris, Iris pallida Lam.</title>
        <authorList>
            <person name="Bruccoleri R.E."/>
            <person name="Oakeley E.J."/>
            <person name="Faust A.M.E."/>
            <person name="Altorfer M."/>
            <person name="Dessus-Babus S."/>
            <person name="Burckhardt D."/>
            <person name="Oertli M."/>
            <person name="Naumann U."/>
            <person name="Petersen F."/>
            <person name="Wong J."/>
        </authorList>
    </citation>
    <scope>NUCLEOTIDE SEQUENCE</scope>
    <source>
        <strain evidence="2">GSM-AAB239-AS_SAM_17_03QT</strain>
    </source>
</reference>
<dbReference type="FunFam" id="3.30.420.10:FF:000032">
    <property type="entry name" value="Retrovirus-related Pol polyprotein from transposon 297-like Protein"/>
    <property type="match status" value="1"/>
</dbReference>
<dbReference type="EMBL" id="JANAVB010017600">
    <property type="protein sequence ID" value="KAJ6830274.1"/>
    <property type="molecule type" value="Genomic_DNA"/>
</dbReference>
<evidence type="ECO:0000259" key="1">
    <source>
        <dbReference type="PROSITE" id="PS50994"/>
    </source>
</evidence>
<dbReference type="PANTHER" id="PTHR37984:SF5">
    <property type="entry name" value="PROTEIN NYNRIN-LIKE"/>
    <property type="match status" value="1"/>
</dbReference>
<dbReference type="Gene3D" id="1.10.340.70">
    <property type="match status" value="1"/>
</dbReference>
<name>A0AAX6GNY3_IRIPA</name>